<keyword evidence="1" id="KW-0812">Transmembrane</keyword>
<evidence type="ECO:0000313" key="2">
    <source>
        <dbReference type="EMBL" id="OCL06219.1"/>
    </source>
</evidence>
<reference evidence="2 3" key="1">
    <citation type="journal article" date="2016" name="Nat. Commun.">
        <title>Ectomycorrhizal ecology is imprinted in the genome of the dominant symbiotic fungus Cenococcum geophilum.</title>
        <authorList>
            <consortium name="DOE Joint Genome Institute"/>
            <person name="Peter M."/>
            <person name="Kohler A."/>
            <person name="Ohm R.A."/>
            <person name="Kuo A."/>
            <person name="Krutzmann J."/>
            <person name="Morin E."/>
            <person name="Arend M."/>
            <person name="Barry K.W."/>
            <person name="Binder M."/>
            <person name="Choi C."/>
            <person name="Clum A."/>
            <person name="Copeland A."/>
            <person name="Grisel N."/>
            <person name="Haridas S."/>
            <person name="Kipfer T."/>
            <person name="LaButti K."/>
            <person name="Lindquist E."/>
            <person name="Lipzen A."/>
            <person name="Maire R."/>
            <person name="Meier B."/>
            <person name="Mihaltcheva S."/>
            <person name="Molinier V."/>
            <person name="Murat C."/>
            <person name="Poggeler S."/>
            <person name="Quandt C.A."/>
            <person name="Sperisen C."/>
            <person name="Tritt A."/>
            <person name="Tisserant E."/>
            <person name="Crous P.W."/>
            <person name="Henrissat B."/>
            <person name="Nehls U."/>
            <person name="Egli S."/>
            <person name="Spatafora J.W."/>
            <person name="Grigoriev I.V."/>
            <person name="Martin F.M."/>
        </authorList>
    </citation>
    <scope>NUCLEOTIDE SEQUENCE [LARGE SCALE GENOMIC DNA]</scope>
    <source>
        <strain evidence="2 3">CBS 207.34</strain>
    </source>
</reference>
<organism evidence="2 3">
    <name type="scientific">Glonium stellatum</name>
    <dbReference type="NCBI Taxonomy" id="574774"/>
    <lineage>
        <taxon>Eukaryota</taxon>
        <taxon>Fungi</taxon>
        <taxon>Dikarya</taxon>
        <taxon>Ascomycota</taxon>
        <taxon>Pezizomycotina</taxon>
        <taxon>Dothideomycetes</taxon>
        <taxon>Pleosporomycetidae</taxon>
        <taxon>Gloniales</taxon>
        <taxon>Gloniaceae</taxon>
        <taxon>Glonium</taxon>
    </lineage>
</organism>
<evidence type="ECO:0008006" key="4">
    <source>
        <dbReference type="Google" id="ProtNLM"/>
    </source>
</evidence>
<dbReference type="AlphaFoldDB" id="A0A8E2EWM2"/>
<accession>A0A8E2EWM2</accession>
<gene>
    <name evidence="2" type="ORF">AOQ84DRAFT_390332</name>
</gene>
<name>A0A8E2EWM2_9PEZI</name>
<keyword evidence="1" id="KW-0472">Membrane</keyword>
<sequence length="500" mass="57592">MIGTSTPEYVFIRASIVCLRAITPLSILYCGFCVLRPPRSTFSTVLAAWAAVETTFYFIVYLPRRYYLQRPTPHPTLLSRERRQILFQRCYQTISNPERYLTNWFLGSPLSEIRRENIKDFFRWAFLNTGDSDASDNEELEGYVSRVEELLERPIEPGRGRAKCLRLTIDRVDMMHRSFAWYMVVGIVDTAAAAYLRFKSFRFYGIPLRRFFSVFPLRFFSLLSSHRSPSSHISYWYRPHTSKARLPVLFIHGIGIGLYPYARFLAEINTKDEFQASDGEIGVIAIEIMPISFRITGAALRKDEMCKEINAIVKKHGWDKFVLASHSYGTVVSTHLLQTPEIAHKIGPMLLIDPVTLLLHLPDVAYNFTARKPRGANEHQLYYFASKDMGVAHTLCRHFFWSENILWKEDIIGRSVTAVLGGRDLIVDTEAVGRYLVGANDGNWEDGSWKEDPWIGEGLDVLWFTQCDHAQAFERKETRQKLVDVIKGYSQRGEQLIDIA</sequence>
<dbReference type="Gene3D" id="3.40.50.1820">
    <property type="entry name" value="alpha/beta hydrolase"/>
    <property type="match status" value="1"/>
</dbReference>
<dbReference type="PANTHER" id="PTHR37471">
    <property type="entry name" value="UNNAMED PRODUCT"/>
    <property type="match status" value="1"/>
</dbReference>
<evidence type="ECO:0000256" key="1">
    <source>
        <dbReference type="SAM" id="Phobius"/>
    </source>
</evidence>
<keyword evidence="3" id="KW-1185">Reference proteome</keyword>
<dbReference type="SUPFAM" id="SSF53474">
    <property type="entry name" value="alpha/beta-Hydrolases"/>
    <property type="match status" value="1"/>
</dbReference>
<dbReference type="InterPro" id="IPR029058">
    <property type="entry name" value="AB_hydrolase_fold"/>
</dbReference>
<feature type="transmembrane region" description="Helical" evidence="1">
    <location>
        <begin position="179"/>
        <end position="198"/>
    </location>
</feature>
<dbReference type="EMBL" id="KV750108">
    <property type="protein sequence ID" value="OCL06219.1"/>
    <property type="molecule type" value="Genomic_DNA"/>
</dbReference>
<keyword evidence="1" id="KW-1133">Transmembrane helix</keyword>
<dbReference type="OrthoDB" id="6431331at2759"/>
<evidence type="ECO:0000313" key="3">
    <source>
        <dbReference type="Proteomes" id="UP000250140"/>
    </source>
</evidence>
<dbReference type="PANTHER" id="PTHR37471:SF1">
    <property type="entry name" value="AB HYDROLASE-1 DOMAIN-CONTAINING PROTEIN"/>
    <property type="match status" value="1"/>
</dbReference>
<dbReference type="Proteomes" id="UP000250140">
    <property type="component" value="Unassembled WGS sequence"/>
</dbReference>
<proteinExistence type="predicted"/>
<feature type="transmembrane region" description="Helical" evidence="1">
    <location>
        <begin position="41"/>
        <end position="62"/>
    </location>
</feature>
<protein>
    <recommendedName>
        <fullName evidence="4">AB hydrolase-1 domain-containing protein</fullName>
    </recommendedName>
</protein>
<feature type="transmembrane region" description="Helical" evidence="1">
    <location>
        <begin position="12"/>
        <end position="35"/>
    </location>
</feature>